<feature type="domain" description="SGNH hydrolase-type esterase" evidence="1">
    <location>
        <begin position="36"/>
        <end position="187"/>
    </location>
</feature>
<organism evidence="2 3">
    <name type="scientific">Marinobacterium weihaiense</name>
    <dbReference type="NCBI Taxonomy" id="2851016"/>
    <lineage>
        <taxon>Bacteria</taxon>
        <taxon>Pseudomonadati</taxon>
        <taxon>Pseudomonadota</taxon>
        <taxon>Gammaproteobacteria</taxon>
        <taxon>Oceanospirillales</taxon>
        <taxon>Oceanospirillaceae</taxon>
        <taxon>Marinobacterium</taxon>
    </lineage>
</organism>
<gene>
    <name evidence="2" type="ORF">KTN04_10205</name>
</gene>
<dbReference type="PROSITE" id="PS51257">
    <property type="entry name" value="PROKAR_LIPOPROTEIN"/>
    <property type="match status" value="1"/>
</dbReference>
<dbReference type="PANTHER" id="PTHR30383">
    <property type="entry name" value="THIOESTERASE 1/PROTEASE 1/LYSOPHOSPHOLIPASE L1"/>
    <property type="match status" value="1"/>
</dbReference>
<dbReference type="Proteomes" id="UP000755551">
    <property type="component" value="Unassembled WGS sequence"/>
</dbReference>
<dbReference type="EMBL" id="JAHQZT010000011">
    <property type="protein sequence ID" value="MBV0933710.1"/>
    <property type="molecule type" value="Genomic_DNA"/>
</dbReference>
<evidence type="ECO:0000313" key="2">
    <source>
        <dbReference type="EMBL" id="MBV0933710.1"/>
    </source>
</evidence>
<evidence type="ECO:0000259" key="1">
    <source>
        <dbReference type="Pfam" id="PF13472"/>
    </source>
</evidence>
<comment type="caution">
    <text evidence="2">The sequence shown here is derived from an EMBL/GenBank/DDBJ whole genome shotgun (WGS) entry which is preliminary data.</text>
</comment>
<dbReference type="InterPro" id="IPR013830">
    <property type="entry name" value="SGNH_hydro"/>
</dbReference>
<dbReference type="Pfam" id="PF13472">
    <property type="entry name" value="Lipase_GDSL_2"/>
    <property type="match status" value="1"/>
</dbReference>
<dbReference type="PANTHER" id="PTHR30383:SF24">
    <property type="entry name" value="THIOESTERASE 1_PROTEASE 1_LYSOPHOSPHOLIPASE L1"/>
    <property type="match status" value="1"/>
</dbReference>
<evidence type="ECO:0000313" key="3">
    <source>
        <dbReference type="Proteomes" id="UP000755551"/>
    </source>
</evidence>
<keyword evidence="3" id="KW-1185">Reference proteome</keyword>
<accession>A0ABS6MBQ8</accession>
<name>A0ABS6MBQ8_9GAMM</name>
<protein>
    <submittedName>
        <fullName evidence="2">Arylesterase</fullName>
    </submittedName>
</protein>
<reference evidence="2 3" key="1">
    <citation type="submission" date="2021-06" db="EMBL/GenBank/DDBJ databases">
        <title>Bacterium isolated from marine sediment.</title>
        <authorList>
            <person name="Zhu K.-L."/>
            <person name="Du Z.-J."/>
            <person name="Liang Q.-Y."/>
        </authorList>
    </citation>
    <scope>NUCLEOTIDE SEQUENCE [LARGE SCALE GENOMIC DNA]</scope>
    <source>
        <strain evidence="2 3">A346</strain>
    </source>
</reference>
<sequence length="202" mass="21668">MRKRIMNVLVVLAVVLLQGCSDSRLPPLADDAVILAFGDSLTVGVGSTEDNSYPAVLGRLSGRQVVSAGVSGEVSAQGRQRLSQVLAQVKPDLLVLLHGGNDILRNRSAAELQDNLEAMIKMAHDVDVPVVLLGVPEKKLFSDAAPLYFELAERHDLVFIEDLLSGLLRDSSMKSDAVHLNAQGYRALARGIHARLQAEGAL</sequence>
<proteinExistence type="predicted"/>
<dbReference type="RefSeq" id="WP_217335129.1">
    <property type="nucleotide sequence ID" value="NZ_JAHQZT010000011.1"/>
</dbReference>
<dbReference type="InterPro" id="IPR051532">
    <property type="entry name" value="Ester_Hydrolysis_Enzymes"/>
</dbReference>